<organism evidence="4 5">
    <name type="scientific">Rhizoctonia solani</name>
    <dbReference type="NCBI Taxonomy" id="456999"/>
    <lineage>
        <taxon>Eukaryota</taxon>
        <taxon>Fungi</taxon>
        <taxon>Dikarya</taxon>
        <taxon>Basidiomycota</taxon>
        <taxon>Agaricomycotina</taxon>
        <taxon>Agaricomycetes</taxon>
        <taxon>Cantharellales</taxon>
        <taxon>Ceratobasidiaceae</taxon>
        <taxon>Rhizoctonia</taxon>
    </lineage>
</organism>
<dbReference type="AlphaFoldDB" id="A0A8H3A0X1"/>
<feature type="compositionally biased region" description="Polar residues" evidence="1">
    <location>
        <begin position="483"/>
        <end position="493"/>
    </location>
</feature>
<feature type="compositionally biased region" description="Basic and acidic residues" evidence="1">
    <location>
        <begin position="515"/>
        <end position="528"/>
    </location>
</feature>
<protein>
    <recommendedName>
        <fullName evidence="6">Transmembrane protein</fullName>
    </recommendedName>
</protein>
<keyword evidence="2" id="KW-1133">Transmembrane helix</keyword>
<evidence type="ECO:0000256" key="2">
    <source>
        <dbReference type="SAM" id="Phobius"/>
    </source>
</evidence>
<dbReference type="EMBL" id="CAJMWR010000158">
    <property type="protein sequence ID" value="CAE6351264.1"/>
    <property type="molecule type" value="Genomic_DNA"/>
</dbReference>
<feature type="compositionally biased region" description="Basic and acidic residues" evidence="1">
    <location>
        <begin position="353"/>
        <end position="374"/>
    </location>
</feature>
<feature type="signal peptide" evidence="3">
    <location>
        <begin position="1"/>
        <end position="21"/>
    </location>
</feature>
<comment type="caution">
    <text evidence="4">The sequence shown here is derived from an EMBL/GenBank/DDBJ whole genome shotgun (WGS) entry which is preliminary data.</text>
</comment>
<feature type="region of interest" description="Disordered" evidence="1">
    <location>
        <begin position="970"/>
        <end position="993"/>
    </location>
</feature>
<feature type="region of interest" description="Disordered" evidence="1">
    <location>
        <begin position="908"/>
        <end position="929"/>
    </location>
</feature>
<feature type="compositionally biased region" description="Polar residues" evidence="1">
    <location>
        <begin position="911"/>
        <end position="929"/>
    </location>
</feature>
<dbReference type="Proteomes" id="UP000663840">
    <property type="component" value="Unassembled WGS sequence"/>
</dbReference>
<feature type="compositionally biased region" description="Polar residues" evidence="1">
    <location>
        <begin position="304"/>
        <end position="320"/>
    </location>
</feature>
<sequence>MYQTVILALASLFTAARTTLAQQTSLQCHDPVMTRWMLNSAGETPCQVLQDVMQICNPSYAVDWLTPSYSCDNSPTAMTAACCCGSPTFALFSACWSCQYNYTMDVVSTTFTSFEKDCSSLPTPLTDYDPIIRSRTDQVNIPLWAHMVPSAGRWDLTAAFRNATPDIPTAAPPVPTNYPIPNANTLSSAAIIGIIVGSVLGTSLMFILAALVLWGTIGPGCRRNRRQNDDIRVGEQMGYLDGEYIYVRPEALQDSVGPNGGRRYTLRRESQHVQQPELGGVSDYSGRGQSEYEDDTFGALRPLRSQSRTDSRTLSYSAPRTPSYIESPDIYSPGRHASQDGRYTGFHPGESPLVRDDPRYRSSRDGYGFEERSRRPVSGNYSQHRPSVDRRQSRERPQSGHFVSRPLSGQFNARPRSGQFGSRPASGQFDFYQVPVDFDTPPRPRPGSRPGSRPASGQFAARPRSGQFDFYQVPVDFDAPPVQSGSRPVSGQFSIRPRPSTERKRMSVRSGPRHASMDSTRRSGDGRRFVKIAEGGRGSMDGGRFSLDRGEGDRRSREEPRFSKADGWGRRSGDPGHRSRDLYRKASLSEGDEDREQQQGNEGDEEESVDVPPRPSGVTTSSAGEPPHHSEATASGVSRGPHQQHLRQRSQSARLSCDIDMVIQDYDDADSSPMPLTTTTSSGPPTSVPSGMPSKPPRSPLRVANPAQSDSDRDNRPNSTLRPQTSLLARARGLLSARSSRSNISGNRSSARSSSVDVAPVPPSAWQQRLPNLLSRNRSGSTVMTRGRSEDSAQGSDVTSVYFSAHGHSAPTPVQTPGANDAGASGERREPRTDSGSYQQEVDAGVQLIVETSPTPTSSEDTDGTSPPAYPANAPEVYTVGASSSPTEAHISETLPLPPPDTHLRVAPNPNRLSTLTQDTSTSGEWDSTMSSGVIQTWEAARRPTGFVGLGRVLSASDQNTQRSQISLSTAMSTFSDNDDGARLLPDSLPRHA</sequence>
<feature type="compositionally biased region" description="Polar residues" evidence="1">
    <location>
        <begin position="766"/>
        <end position="784"/>
    </location>
</feature>
<feature type="compositionally biased region" description="Basic and acidic residues" evidence="1">
    <location>
        <begin position="386"/>
        <end position="398"/>
    </location>
</feature>
<name>A0A8H3A0X1_9AGAM</name>
<evidence type="ECO:0000256" key="3">
    <source>
        <dbReference type="SAM" id="SignalP"/>
    </source>
</evidence>
<evidence type="ECO:0008006" key="6">
    <source>
        <dbReference type="Google" id="ProtNLM"/>
    </source>
</evidence>
<proteinExistence type="predicted"/>
<evidence type="ECO:0000256" key="1">
    <source>
        <dbReference type="SAM" id="MobiDB-lite"/>
    </source>
</evidence>
<feature type="compositionally biased region" description="Low complexity" evidence="1">
    <location>
        <begin position="448"/>
        <end position="457"/>
    </location>
</feature>
<evidence type="ECO:0000313" key="4">
    <source>
        <dbReference type="EMBL" id="CAE6351264.1"/>
    </source>
</evidence>
<feature type="chain" id="PRO_5034516465" description="Transmembrane protein" evidence="3">
    <location>
        <begin position="22"/>
        <end position="993"/>
    </location>
</feature>
<keyword evidence="3" id="KW-0732">Signal</keyword>
<feature type="compositionally biased region" description="Basic and acidic residues" evidence="1">
    <location>
        <begin position="546"/>
        <end position="584"/>
    </location>
</feature>
<reference evidence="4" key="1">
    <citation type="submission" date="2021-01" db="EMBL/GenBank/DDBJ databases">
        <authorList>
            <person name="Kaushik A."/>
        </authorList>
    </citation>
    <scope>NUCLEOTIDE SEQUENCE</scope>
    <source>
        <strain evidence="4">AG1-1A</strain>
    </source>
</reference>
<feature type="compositionally biased region" description="Low complexity" evidence="1">
    <location>
        <begin position="671"/>
        <end position="693"/>
    </location>
</feature>
<feature type="compositionally biased region" description="Polar residues" evidence="1">
    <location>
        <begin position="792"/>
        <end position="802"/>
    </location>
</feature>
<feature type="compositionally biased region" description="Low complexity" evidence="1">
    <location>
        <begin position="726"/>
        <end position="759"/>
    </location>
</feature>
<evidence type="ECO:0000313" key="5">
    <source>
        <dbReference type="Proteomes" id="UP000663840"/>
    </source>
</evidence>
<accession>A0A8H3A0X1</accession>
<feature type="region of interest" description="Disordered" evidence="1">
    <location>
        <begin position="256"/>
        <end position="842"/>
    </location>
</feature>
<gene>
    <name evidence="4" type="ORF">RDB_LOCUS8571</name>
</gene>
<keyword evidence="2" id="KW-0812">Transmembrane</keyword>
<feature type="transmembrane region" description="Helical" evidence="2">
    <location>
        <begin position="189"/>
        <end position="217"/>
    </location>
</feature>
<keyword evidence="2" id="KW-0472">Membrane</keyword>